<keyword evidence="4" id="KW-0479">Metal-binding</keyword>
<evidence type="ECO:0000256" key="1">
    <source>
        <dbReference type="ARBA" id="ARBA00012676"/>
    </source>
</evidence>
<dbReference type="STRING" id="519442.Huta_2960"/>
<reference evidence="10 11" key="1">
    <citation type="journal article" date="2009" name="Stand. Genomic Sci.">
        <title>Complete genome sequence of Halorhabdus utahensis type strain (AX-2).</title>
        <authorList>
            <person name="Anderson I."/>
            <person name="Tindall B.J."/>
            <person name="Pomrenke H."/>
            <person name="Goker M."/>
            <person name="Lapidus A."/>
            <person name="Nolan M."/>
            <person name="Copeland A."/>
            <person name="Glavina Del Rio T."/>
            <person name="Chen F."/>
            <person name="Tice H."/>
            <person name="Cheng J.F."/>
            <person name="Lucas S."/>
            <person name="Chertkov O."/>
            <person name="Bruce D."/>
            <person name="Brettin T."/>
            <person name="Detter J.C."/>
            <person name="Han C."/>
            <person name="Goodwin L."/>
            <person name="Land M."/>
            <person name="Hauser L."/>
            <person name="Chang Y.J."/>
            <person name="Jeffries C.D."/>
            <person name="Pitluck S."/>
            <person name="Pati A."/>
            <person name="Mavromatis K."/>
            <person name="Ivanova N."/>
            <person name="Ovchinnikova G."/>
            <person name="Chen A."/>
            <person name="Palaniappan K."/>
            <person name="Chain P."/>
            <person name="Rohde M."/>
            <person name="Bristow J."/>
            <person name="Eisen J.A."/>
            <person name="Markowitz V."/>
            <person name="Hugenholtz P."/>
            <person name="Kyrpides N.C."/>
            <person name="Klenk H.P."/>
        </authorList>
    </citation>
    <scope>NUCLEOTIDE SEQUENCE [LARGE SCALE GENOMIC DNA]</scope>
    <source>
        <strain evidence="11">DSM 12940 / JCM 11049 / AX-2</strain>
    </source>
</reference>
<organism evidence="10 11">
    <name type="scientific">Halorhabdus utahensis (strain DSM 12940 / JCM 11049 / AX-2)</name>
    <dbReference type="NCBI Taxonomy" id="519442"/>
    <lineage>
        <taxon>Archaea</taxon>
        <taxon>Methanobacteriati</taxon>
        <taxon>Methanobacteriota</taxon>
        <taxon>Stenosarchaea group</taxon>
        <taxon>Halobacteria</taxon>
        <taxon>Halobacteriales</taxon>
        <taxon>Haloarculaceae</taxon>
        <taxon>Halorhabdus</taxon>
    </lineage>
</organism>
<dbReference type="OrthoDB" id="49758at2157"/>
<dbReference type="EMBL" id="CP001687">
    <property type="protein sequence ID" value="ACV13121.1"/>
    <property type="molecule type" value="Genomic_DNA"/>
</dbReference>
<keyword evidence="3" id="KW-0808">Transferase</keyword>
<dbReference type="GO" id="GO:0120536">
    <property type="term" value="F:heptaprenylglyceryl phosphate synthase activity"/>
    <property type="evidence" value="ECO:0007669"/>
    <property type="project" value="UniProtKB-ARBA"/>
</dbReference>
<dbReference type="PANTHER" id="PTHR40029">
    <property type="match status" value="1"/>
</dbReference>
<evidence type="ECO:0000256" key="8">
    <source>
        <dbReference type="ARBA" id="ARBA00023264"/>
    </source>
</evidence>
<evidence type="ECO:0000256" key="7">
    <source>
        <dbReference type="ARBA" id="ARBA00023209"/>
    </source>
</evidence>
<proteinExistence type="predicted"/>
<dbReference type="InterPro" id="IPR038597">
    <property type="entry name" value="GGGP/HepGP_synthase_sf"/>
</dbReference>
<dbReference type="SUPFAM" id="SSF51395">
    <property type="entry name" value="FMN-linked oxidoreductases"/>
    <property type="match status" value="1"/>
</dbReference>
<dbReference type="Gene3D" id="3.20.20.390">
    <property type="entry name" value="FMN-linked oxidoreductases"/>
    <property type="match status" value="1"/>
</dbReference>
<evidence type="ECO:0000256" key="9">
    <source>
        <dbReference type="ARBA" id="ARBA00047288"/>
    </source>
</evidence>
<dbReference type="GO" id="GO:0046872">
    <property type="term" value="F:metal ion binding"/>
    <property type="evidence" value="ECO:0007669"/>
    <property type="project" value="UniProtKB-KW"/>
</dbReference>
<evidence type="ECO:0000256" key="5">
    <source>
        <dbReference type="ARBA" id="ARBA00022842"/>
    </source>
</evidence>
<gene>
    <name evidence="10" type="ordered locus">Huta_2960</name>
</gene>
<keyword evidence="6" id="KW-0443">Lipid metabolism</keyword>
<evidence type="ECO:0000256" key="4">
    <source>
        <dbReference type="ARBA" id="ARBA00022723"/>
    </source>
</evidence>
<accession>C7NSK5</accession>
<keyword evidence="7" id="KW-0594">Phospholipid biosynthesis</keyword>
<dbReference type="AlphaFoldDB" id="C7NSK5"/>
<protein>
    <recommendedName>
        <fullName evidence="1">phosphoglycerol geranylgeranyltransferase</fullName>
        <ecNumber evidence="1">2.5.1.41</ecNumber>
    </recommendedName>
</protein>
<dbReference type="KEGG" id="hut:Huta_2960"/>
<dbReference type="GO" id="GO:0046474">
    <property type="term" value="P:glycerophospholipid biosynthetic process"/>
    <property type="evidence" value="ECO:0007669"/>
    <property type="project" value="UniProtKB-ARBA"/>
</dbReference>
<evidence type="ECO:0000256" key="2">
    <source>
        <dbReference type="ARBA" id="ARBA00022516"/>
    </source>
</evidence>
<comment type="catalytic activity">
    <reaction evidence="9">
        <text>sn-glycerol 1-phosphate + (2E,6E,10E)-geranylgeranyl diphosphate = sn-3-O-(geranylgeranyl)glycerol 1-phosphate + diphosphate</text>
        <dbReference type="Rhea" id="RHEA:23404"/>
        <dbReference type="ChEBI" id="CHEBI:33019"/>
        <dbReference type="ChEBI" id="CHEBI:57677"/>
        <dbReference type="ChEBI" id="CHEBI:57685"/>
        <dbReference type="ChEBI" id="CHEBI:58756"/>
        <dbReference type="EC" id="2.5.1.41"/>
    </reaction>
</comment>
<dbReference type="PANTHER" id="PTHR40029:SF2">
    <property type="entry name" value="HEPTAPRENYLGLYCERYL PHOSPHATE SYNTHASE"/>
    <property type="match status" value="1"/>
</dbReference>
<dbReference type="NCBIfam" id="NF003199">
    <property type="entry name" value="PRK04169.1-3"/>
    <property type="match status" value="1"/>
</dbReference>
<dbReference type="eggNOG" id="arCOG01085">
    <property type="taxonomic scope" value="Archaea"/>
</dbReference>
<evidence type="ECO:0000313" key="10">
    <source>
        <dbReference type="EMBL" id="ACV13121.1"/>
    </source>
</evidence>
<dbReference type="EC" id="2.5.1.41" evidence="1"/>
<evidence type="ECO:0000256" key="6">
    <source>
        <dbReference type="ARBA" id="ARBA00023098"/>
    </source>
</evidence>
<evidence type="ECO:0000256" key="3">
    <source>
        <dbReference type="ARBA" id="ARBA00022679"/>
    </source>
</evidence>
<name>C7NSK5_HALUD</name>
<dbReference type="HOGENOM" id="CLU_037710_0_0_2"/>
<dbReference type="InterPro" id="IPR039074">
    <property type="entry name" value="GGGP/HepGP_synthase_I"/>
</dbReference>
<keyword evidence="5" id="KW-0460">Magnesium</keyword>
<keyword evidence="2" id="KW-0444">Lipid biosynthesis</keyword>
<sequence length="424" mass="45837">MPSFDAIARTFESATRTISLAGRTVLPVDTNPVPAEWEHITKIDPEEAKKLPLLFPLYLQHTGALEVGGSKDVTGQNTEETLELVSGRPRPAIQEPSGVRQVTERTREQADYFAVPQVLNGDTEAIVGTLGSGIEYLREELGPEYLDDKLPIPLGEGLERRVVSLFSAWTLQEAVFEAYIIMNLDSAAAREASVTEDDLLSPQEAKQRAMVAETVFESEIVYLEYSGTFGGEEAVEILEDVSDALSWSRLWYGGGLDSRENVEAVLEAGADAVVVGNVFHEIADEEADLCADAVEALSADATHGDIESWLSDECDVAETSAAEYLSTIPSLSNPTARAREYLVSTIEAALALEALRSELDGEVTSEAELATALDRRDELPGGIELSNVLGDDEQSFPRDLVAGLLAEDLDLDAEALPVEHISVA</sequence>
<dbReference type="RefSeq" id="WP_015790683.1">
    <property type="nucleotide sequence ID" value="NC_013158.1"/>
</dbReference>
<dbReference type="InterPro" id="IPR008205">
    <property type="entry name" value="GGGP_HepGP_synthase"/>
</dbReference>
<keyword evidence="8" id="KW-1208">Phospholipid metabolism</keyword>
<evidence type="ECO:0000313" key="11">
    <source>
        <dbReference type="Proteomes" id="UP000002071"/>
    </source>
</evidence>
<dbReference type="Pfam" id="PF01884">
    <property type="entry name" value="PcrB"/>
    <property type="match status" value="1"/>
</dbReference>
<dbReference type="GeneID" id="8385269"/>
<keyword evidence="11" id="KW-1185">Reference proteome</keyword>
<dbReference type="Proteomes" id="UP000002071">
    <property type="component" value="Chromosome"/>
</dbReference>
<dbReference type="GO" id="GO:0047294">
    <property type="term" value="F:phosphoglycerol geranylgeranyltransferase activity"/>
    <property type="evidence" value="ECO:0007669"/>
    <property type="project" value="UniProtKB-EC"/>
</dbReference>